<dbReference type="InterPro" id="IPR050391">
    <property type="entry name" value="Mito_Metabolite_Transporter"/>
</dbReference>
<sequence length="306" mass="33327">MPGSQKNRKQPFWLGGAAASMAACFTHPLDLTKVRMQTRPGTASKATMLGTLTSSIRTLGIRSVYTGLSAALLRQVSYSMVRFGCYEHMKSVITEGGKKRPTAIQLVVAGGIAGGLGGIAGNPADILLVRMTTDEVRPEKDRFRYKHAIDGLIRITREEGVSALARGLSANVVSTCIRLSVLFTDHDKTRAVLMNCSQLASYDFFKSLILHSARFDIKDGIFLHASCSVMSGLVATTICSPADVIKSRVMQSATNESMLSVIKSSLRTEGVRFLFKGWTPAFVRLAPNTVLLFVFLEQLKKLYAQV</sequence>
<evidence type="ECO:0000256" key="2">
    <source>
        <dbReference type="ARBA" id="ARBA00006375"/>
    </source>
</evidence>
<organism evidence="10 11">
    <name type="scientific">Rhizoctonia solani</name>
    <dbReference type="NCBI Taxonomy" id="456999"/>
    <lineage>
        <taxon>Eukaryota</taxon>
        <taxon>Fungi</taxon>
        <taxon>Dikarya</taxon>
        <taxon>Basidiomycota</taxon>
        <taxon>Agaricomycotina</taxon>
        <taxon>Agaricomycetes</taxon>
        <taxon>Cantharellales</taxon>
        <taxon>Ceratobasidiaceae</taxon>
        <taxon>Rhizoctonia</taxon>
    </lineage>
</organism>
<evidence type="ECO:0000313" key="10">
    <source>
        <dbReference type="EMBL" id="CAE7217703.1"/>
    </source>
</evidence>
<keyword evidence="7 8" id="KW-0472">Membrane</keyword>
<comment type="caution">
    <text evidence="10">The sequence shown here is derived from an EMBL/GenBank/DDBJ whole genome shotgun (WGS) entry which is preliminary data.</text>
</comment>
<dbReference type="SUPFAM" id="SSF103506">
    <property type="entry name" value="Mitochondrial carrier"/>
    <property type="match status" value="1"/>
</dbReference>
<dbReference type="Pfam" id="PF00153">
    <property type="entry name" value="Mito_carr"/>
    <property type="match status" value="3"/>
</dbReference>
<keyword evidence="3 9" id="KW-0813">Transport</keyword>
<keyword evidence="6" id="KW-1133">Transmembrane helix</keyword>
<evidence type="ECO:0008006" key="12">
    <source>
        <dbReference type="Google" id="ProtNLM"/>
    </source>
</evidence>
<dbReference type="InterPro" id="IPR023395">
    <property type="entry name" value="MCP_dom_sf"/>
</dbReference>
<dbReference type="Proteomes" id="UP000663827">
    <property type="component" value="Unassembled WGS sequence"/>
</dbReference>
<evidence type="ECO:0000256" key="7">
    <source>
        <dbReference type="ARBA" id="ARBA00023136"/>
    </source>
</evidence>
<evidence type="ECO:0000256" key="9">
    <source>
        <dbReference type="RuleBase" id="RU000488"/>
    </source>
</evidence>
<feature type="repeat" description="Solcar" evidence="8">
    <location>
        <begin position="101"/>
        <end position="192"/>
    </location>
</feature>
<keyword evidence="5" id="KW-0677">Repeat</keyword>
<dbReference type="PROSITE" id="PS50920">
    <property type="entry name" value="SOLCAR"/>
    <property type="match status" value="3"/>
</dbReference>
<dbReference type="EMBL" id="CAJNJQ010005290">
    <property type="protein sequence ID" value="CAE7217703.1"/>
    <property type="molecule type" value="Genomic_DNA"/>
</dbReference>
<evidence type="ECO:0000256" key="4">
    <source>
        <dbReference type="ARBA" id="ARBA00022692"/>
    </source>
</evidence>
<evidence type="ECO:0000256" key="3">
    <source>
        <dbReference type="ARBA" id="ARBA00022448"/>
    </source>
</evidence>
<comment type="subcellular location">
    <subcellularLocation>
        <location evidence="1">Membrane</location>
        <topology evidence="1">Multi-pass membrane protein</topology>
    </subcellularLocation>
</comment>
<dbReference type="Gene3D" id="1.50.40.10">
    <property type="entry name" value="Mitochondrial carrier domain"/>
    <property type="match status" value="1"/>
</dbReference>
<dbReference type="GO" id="GO:0016020">
    <property type="term" value="C:membrane"/>
    <property type="evidence" value="ECO:0007669"/>
    <property type="project" value="UniProtKB-SubCell"/>
</dbReference>
<evidence type="ECO:0000256" key="1">
    <source>
        <dbReference type="ARBA" id="ARBA00004141"/>
    </source>
</evidence>
<feature type="repeat" description="Solcar" evidence="8">
    <location>
        <begin position="219"/>
        <end position="302"/>
    </location>
</feature>
<protein>
    <recommendedName>
        <fullName evidence="12">Mitochondrial dicarboxylate transporter</fullName>
    </recommendedName>
</protein>
<name>A0A8H3I1N0_9AGAM</name>
<evidence type="ECO:0000256" key="8">
    <source>
        <dbReference type="PROSITE-ProRule" id="PRU00282"/>
    </source>
</evidence>
<dbReference type="PROSITE" id="PS51257">
    <property type="entry name" value="PROKAR_LIPOPROTEIN"/>
    <property type="match status" value="1"/>
</dbReference>
<dbReference type="PANTHER" id="PTHR45618">
    <property type="entry name" value="MITOCHONDRIAL DICARBOXYLATE CARRIER-RELATED"/>
    <property type="match status" value="1"/>
</dbReference>
<evidence type="ECO:0000256" key="5">
    <source>
        <dbReference type="ARBA" id="ARBA00022737"/>
    </source>
</evidence>
<feature type="repeat" description="Solcar" evidence="8">
    <location>
        <begin position="10"/>
        <end position="92"/>
    </location>
</feature>
<reference evidence="10" key="1">
    <citation type="submission" date="2021-01" db="EMBL/GenBank/DDBJ databases">
        <authorList>
            <person name="Kaushik A."/>
        </authorList>
    </citation>
    <scope>NUCLEOTIDE SEQUENCE</scope>
    <source>
        <strain evidence="10">AG5</strain>
    </source>
</reference>
<dbReference type="AlphaFoldDB" id="A0A8H3I1N0"/>
<dbReference type="InterPro" id="IPR018108">
    <property type="entry name" value="MCP_transmembrane"/>
</dbReference>
<proteinExistence type="inferred from homology"/>
<accession>A0A8H3I1N0</accession>
<keyword evidence="4 8" id="KW-0812">Transmembrane</keyword>
<comment type="similarity">
    <text evidence="2 9">Belongs to the mitochondrial carrier (TC 2.A.29) family.</text>
</comment>
<evidence type="ECO:0000256" key="6">
    <source>
        <dbReference type="ARBA" id="ARBA00022989"/>
    </source>
</evidence>
<gene>
    <name evidence="10" type="ORF">RDB_LOCUS162294</name>
</gene>
<evidence type="ECO:0000313" key="11">
    <source>
        <dbReference type="Proteomes" id="UP000663827"/>
    </source>
</evidence>